<keyword evidence="2" id="KW-1185">Reference proteome</keyword>
<dbReference type="AlphaFoldDB" id="A0A6A6ZYI6"/>
<evidence type="ECO:0000313" key="2">
    <source>
        <dbReference type="Proteomes" id="UP000799424"/>
    </source>
</evidence>
<proteinExistence type="predicted"/>
<name>A0A6A6ZYI6_9PLEO</name>
<sequence length="183" mass="21521">MRSPDCYFKRNFRRRRLSHFDNFPRHIRGGYQSGERSASKEVKGLEAMADGTLHVLSRPLIQPKLHCPRVSRPLWLQPRSCGSTAAGRWCMKPSWKFGNCVLELLGRDKHSWKHHAYHNLLANDMSEWKSKGYCVHSPVFSYREHEHHRHTMTFIVPDPDLQKIIMQLTIRLMNTVARKFVES</sequence>
<evidence type="ECO:0000313" key="1">
    <source>
        <dbReference type="EMBL" id="KAF2825758.1"/>
    </source>
</evidence>
<organism evidence="1 2">
    <name type="scientific">Ophiobolus disseminans</name>
    <dbReference type="NCBI Taxonomy" id="1469910"/>
    <lineage>
        <taxon>Eukaryota</taxon>
        <taxon>Fungi</taxon>
        <taxon>Dikarya</taxon>
        <taxon>Ascomycota</taxon>
        <taxon>Pezizomycotina</taxon>
        <taxon>Dothideomycetes</taxon>
        <taxon>Pleosporomycetidae</taxon>
        <taxon>Pleosporales</taxon>
        <taxon>Pleosporineae</taxon>
        <taxon>Phaeosphaeriaceae</taxon>
        <taxon>Ophiobolus</taxon>
    </lineage>
</organism>
<protein>
    <submittedName>
        <fullName evidence="1">Uncharacterized protein</fullName>
    </submittedName>
</protein>
<accession>A0A6A6ZYI6</accession>
<dbReference type="EMBL" id="MU006227">
    <property type="protein sequence ID" value="KAF2825758.1"/>
    <property type="molecule type" value="Genomic_DNA"/>
</dbReference>
<reference evidence="1" key="1">
    <citation type="journal article" date="2020" name="Stud. Mycol.">
        <title>101 Dothideomycetes genomes: a test case for predicting lifestyles and emergence of pathogens.</title>
        <authorList>
            <person name="Haridas S."/>
            <person name="Albert R."/>
            <person name="Binder M."/>
            <person name="Bloem J."/>
            <person name="Labutti K."/>
            <person name="Salamov A."/>
            <person name="Andreopoulos B."/>
            <person name="Baker S."/>
            <person name="Barry K."/>
            <person name="Bills G."/>
            <person name="Bluhm B."/>
            <person name="Cannon C."/>
            <person name="Castanera R."/>
            <person name="Culley D."/>
            <person name="Daum C."/>
            <person name="Ezra D."/>
            <person name="Gonzalez J."/>
            <person name="Henrissat B."/>
            <person name="Kuo A."/>
            <person name="Liang C."/>
            <person name="Lipzen A."/>
            <person name="Lutzoni F."/>
            <person name="Magnuson J."/>
            <person name="Mondo S."/>
            <person name="Nolan M."/>
            <person name="Ohm R."/>
            <person name="Pangilinan J."/>
            <person name="Park H.-J."/>
            <person name="Ramirez L."/>
            <person name="Alfaro M."/>
            <person name="Sun H."/>
            <person name="Tritt A."/>
            <person name="Yoshinaga Y."/>
            <person name="Zwiers L.-H."/>
            <person name="Turgeon B."/>
            <person name="Goodwin S."/>
            <person name="Spatafora J."/>
            <person name="Crous P."/>
            <person name="Grigoriev I."/>
        </authorList>
    </citation>
    <scope>NUCLEOTIDE SEQUENCE</scope>
    <source>
        <strain evidence="1">CBS 113818</strain>
    </source>
</reference>
<dbReference type="Proteomes" id="UP000799424">
    <property type="component" value="Unassembled WGS sequence"/>
</dbReference>
<gene>
    <name evidence="1" type="ORF">CC86DRAFT_34555</name>
</gene>